<evidence type="ECO:0000313" key="4">
    <source>
        <dbReference type="RefSeq" id="XP_019635445.1"/>
    </source>
</evidence>
<name>A0A6P4Z1K6_BRABE</name>
<reference evidence="4" key="1">
    <citation type="submission" date="2025-08" db="UniProtKB">
        <authorList>
            <consortium name="RefSeq"/>
        </authorList>
    </citation>
    <scope>IDENTIFICATION</scope>
    <source>
        <tissue evidence="4">Gonad</tissue>
    </source>
</reference>
<organism evidence="3 4">
    <name type="scientific">Branchiostoma belcheri</name>
    <name type="common">Amphioxus</name>
    <dbReference type="NCBI Taxonomy" id="7741"/>
    <lineage>
        <taxon>Eukaryota</taxon>
        <taxon>Metazoa</taxon>
        <taxon>Chordata</taxon>
        <taxon>Cephalochordata</taxon>
        <taxon>Leptocardii</taxon>
        <taxon>Amphioxiformes</taxon>
        <taxon>Branchiostomatidae</taxon>
        <taxon>Branchiostoma</taxon>
    </lineage>
</organism>
<gene>
    <name evidence="4" type="primary">LOC109478358</name>
</gene>
<comment type="similarity">
    <text evidence="1">Belongs to the cornifelin family.</text>
</comment>
<feature type="transmembrane region" description="Helical" evidence="2">
    <location>
        <begin position="36"/>
        <end position="59"/>
    </location>
</feature>
<keyword evidence="3" id="KW-1185">Reference proteome</keyword>
<feature type="transmembrane region" description="Helical" evidence="2">
    <location>
        <begin position="7"/>
        <end position="24"/>
    </location>
</feature>
<keyword evidence="2" id="KW-0472">Membrane</keyword>
<dbReference type="InterPro" id="IPR006461">
    <property type="entry name" value="PLAC_motif_containing"/>
</dbReference>
<sequence length="110" mass="11839">MGDWTYGICGCFNNFGVCIISYFLPCVTAGRNAEKAGMGSCLYCGVMSMLGCVGWYVVAKTREETRGLRGIDGSLCGDLLMTLICPFCVVVQTAQELELTEGSPQSIARE</sequence>
<accession>A0A6P4Z1K6</accession>
<dbReference type="Proteomes" id="UP000515135">
    <property type="component" value="Unplaced"/>
</dbReference>
<dbReference type="GeneID" id="109478358"/>
<proteinExistence type="inferred from homology"/>
<dbReference type="PANTHER" id="PTHR15907">
    <property type="entry name" value="DUF614 FAMILY PROTEIN-RELATED"/>
    <property type="match status" value="1"/>
</dbReference>
<dbReference type="KEGG" id="bbel:109478358"/>
<evidence type="ECO:0000256" key="1">
    <source>
        <dbReference type="ARBA" id="ARBA00009024"/>
    </source>
</evidence>
<evidence type="ECO:0000313" key="3">
    <source>
        <dbReference type="Proteomes" id="UP000515135"/>
    </source>
</evidence>
<dbReference type="OrthoDB" id="1045822at2759"/>
<dbReference type="Pfam" id="PF04749">
    <property type="entry name" value="PLAC8"/>
    <property type="match status" value="1"/>
</dbReference>
<keyword evidence="2" id="KW-0812">Transmembrane</keyword>
<evidence type="ECO:0000256" key="2">
    <source>
        <dbReference type="SAM" id="Phobius"/>
    </source>
</evidence>
<dbReference type="AlphaFoldDB" id="A0A6P4Z1K6"/>
<dbReference type="NCBIfam" id="TIGR01571">
    <property type="entry name" value="A_thal_Cys_rich"/>
    <property type="match status" value="1"/>
</dbReference>
<protein>
    <submittedName>
        <fullName evidence="4">Cell number regulator 11-like</fullName>
    </submittedName>
</protein>
<dbReference type="RefSeq" id="XP_019635445.1">
    <property type="nucleotide sequence ID" value="XM_019779886.1"/>
</dbReference>
<keyword evidence="2" id="KW-1133">Transmembrane helix</keyword>